<protein>
    <submittedName>
        <fullName evidence="2">8587_t:CDS:1</fullName>
    </submittedName>
</protein>
<keyword evidence="3" id="KW-1185">Reference proteome</keyword>
<organism evidence="2 3">
    <name type="scientific">Ambispora gerdemannii</name>
    <dbReference type="NCBI Taxonomy" id="144530"/>
    <lineage>
        <taxon>Eukaryota</taxon>
        <taxon>Fungi</taxon>
        <taxon>Fungi incertae sedis</taxon>
        <taxon>Mucoromycota</taxon>
        <taxon>Glomeromycotina</taxon>
        <taxon>Glomeromycetes</taxon>
        <taxon>Archaeosporales</taxon>
        <taxon>Ambisporaceae</taxon>
        <taxon>Ambispora</taxon>
    </lineage>
</organism>
<proteinExistence type="predicted"/>
<comment type="caution">
    <text evidence="2">The sequence shown here is derived from an EMBL/GenBank/DDBJ whole genome shotgun (WGS) entry which is preliminary data.</text>
</comment>
<evidence type="ECO:0000313" key="3">
    <source>
        <dbReference type="Proteomes" id="UP000789831"/>
    </source>
</evidence>
<feature type="non-terminal residue" evidence="2">
    <location>
        <position position="1"/>
    </location>
</feature>
<feature type="region of interest" description="Disordered" evidence="1">
    <location>
        <begin position="1"/>
        <end position="20"/>
    </location>
</feature>
<accession>A0A9N9EZP7</accession>
<reference evidence="2" key="1">
    <citation type="submission" date="2021-06" db="EMBL/GenBank/DDBJ databases">
        <authorList>
            <person name="Kallberg Y."/>
            <person name="Tangrot J."/>
            <person name="Rosling A."/>
        </authorList>
    </citation>
    <scope>NUCLEOTIDE SEQUENCE</scope>
    <source>
        <strain evidence="2">MT106</strain>
    </source>
</reference>
<dbReference type="EMBL" id="CAJVPL010000469">
    <property type="protein sequence ID" value="CAG8500668.1"/>
    <property type="molecule type" value="Genomic_DNA"/>
</dbReference>
<dbReference type="AlphaFoldDB" id="A0A9N9EZP7"/>
<evidence type="ECO:0000256" key="1">
    <source>
        <dbReference type="SAM" id="MobiDB-lite"/>
    </source>
</evidence>
<dbReference type="Proteomes" id="UP000789831">
    <property type="component" value="Unassembled WGS sequence"/>
</dbReference>
<evidence type="ECO:0000313" key="2">
    <source>
        <dbReference type="EMBL" id="CAG8500668.1"/>
    </source>
</evidence>
<name>A0A9N9EZP7_9GLOM</name>
<gene>
    <name evidence="2" type="ORF">AGERDE_LOCUS4230</name>
</gene>
<sequence>KAHSKMECFGETEKDKHKEMATPITAVPTRKPSLLNQSFLRPKERSPENVSAHKVKLLRTIKLALVY</sequence>